<dbReference type="AlphaFoldDB" id="W1PWY0"/>
<evidence type="ECO:0000313" key="1">
    <source>
        <dbReference type="EMBL" id="ERN11900.1"/>
    </source>
</evidence>
<proteinExistence type="predicted"/>
<gene>
    <name evidence="1" type="ORF">AMTR_s00020p00210430</name>
</gene>
<keyword evidence="2" id="KW-1185">Reference proteome</keyword>
<dbReference type="Gramene" id="ERN11900">
    <property type="protein sequence ID" value="ERN11900"/>
    <property type="gene ID" value="AMTR_s00020p00210430"/>
</dbReference>
<accession>W1PWY0</accession>
<sequence>MGPACLHLQIEPLPALRILLTNAMEVVAKERFVVVPTKPVEKCCLFLSNIEPTLMAYHEIVVFLKLPK</sequence>
<organism evidence="1 2">
    <name type="scientific">Amborella trichopoda</name>
    <dbReference type="NCBI Taxonomy" id="13333"/>
    <lineage>
        <taxon>Eukaryota</taxon>
        <taxon>Viridiplantae</taxon>
        <taxon>Streptophyta</taxon>
        <taxon>Embryophyta</taxon>
        <taxon>Tracheophyta</taxon>
        <taxon>Spermatophyta</taxon>
        <taxon>Magnoliopsida</taxon>
        <taxon>Amborellales</taxon>
        <taxon>Amborellaceae</taxon>
        <taxon>Amborella</taxon>
    </lineage>
</organism>
<dbReference type="EMBL" id="KI392664">
    <property type="protein sequence ID" value="ERN11900.1"/>
    <property type="molecule type" value="Genomic_DNA"/>
</dbReference>
<name>W1PWY0_AMBTC</name>
<dbReference type="Proteomes" id="UP000017836">
    <property type="component" value="Unassembled WGS sequence"/>
</dbReference>
<reference evidence="2" key="1">
    <citation type="journal article" date="2013" name="Science">
        <title>The Amborella genome and the evolution of flowering plants.</title>
        <authorList>
            <consortium name="Amborella Genome Project"/>
        </authorList>
    </citation>
    <scope>NUCLEOTIDE SEQUENCE [LARGE SCALE GENOMIC DNA]</scope>
</reference>
<protein>
    <submittedName>
        <fullName evidence="1">Uncharacterized protein</fullName>
    </submittedName>
</protein>
<dbReference type="HOGENOM" id="CLU_2797325_0_0_1"/>
<evidence type="ECO:0000313" key="2">
    <source>
        <dbReference type="Proteomes" id="UP000017836"/>
    </source>
</evidence>